<dbReference type="KEGG" id="cof:FOZ74_02320"/>
<evidence type="ECO:0000313" key="2">
    <source>
        <dbReference type="Proteomes" id="UP000321199"/>
    </source>
</evidence>
<dbReference type="RefSeq" id="WP_146911557.1">
    <property type="nucleotide sequence ID" value="NZ_CP042344.1"/>
</dbReference>
<dbReference type="EMBL" id="CP042344">
    <property type="protein sequence ID" value="QEA11963.1"/>
    <property type="molecule type" value="Genomic_DNA"/>
</dbReference>
<proteinExistence type="predicted"/>
<dbReference type="OrthoDB" id="8586582at2"/>
<dbReference type="Proteomes" id="UP000321199">
    <property type="component" value="Chromosome"/>
</dbReference>
<protein>
    <submittedName>
        <fullName evidence="1">Uncharacterized protein</fullName>
    </submittedName>
</protein>
<evidence type="ECO:0000313" key="1">
    <source>
        <dbReference type="EMBL" id="QEA11963.1"/>
    </source>
</evidence>
<dbReference type="AlphaFoldDB" id="A0A5B8RSA0"/>
<keyword evidence="2" id="KW-1185">Reference proteome</keyword>
<organism evidence="1 2">
    <name type="scientific">Comamonas flocculans</name>
    <dbReference type="NCBI Taxonomy" id="2597701"/>
    <lineage>
        <taxon>Bacteria</taxon>
        <taxon>Pseudomonadati</taxon>
        <taxon>Pseudomonadota</taxon>
        <taxon>Betaproteobacteria</taxon>
        <taxon>Burkholderiales</taxon>
        <taxon>Comamonadaceae</taxon>
        <taxon>Comamonas</taxon>
    </lineage>
</organism>
<reference evidence="1 2" key="1">
    <citation type="submission" date="2019-07" db="EMBL/GenBank/DDBJ databases">
        <title>Complete genome sequence of Comamonas sp. NLF 7-7 isolated from livestock.</title>
        <authorList>
            <person name="Kim D.H."/>
            <person name="Kim J.G."/>
        </authorList>
    </citation>
    <scope>NUCLEOTIDE SEQUENCE [LARGE SCALE GENOMIC DNA]</scope>
    <source>
        <strain evidence="1 2">NLF 7-7</strain>
    </source>
</reference>
<accession>A0A5B8RSA0</accession>
<gene>
    <name evidence="1" type="ORF">FOZ74_02320</name>
</gene>
<name>A0A5B8RSA0_9BURK</name>
<sequence>MTASNGTRYATGRIDAAKVERVIRKLHEKHAIGATPAQRLTRKKTKNGRANAILALYWSKGDAAEWALLFTPGELAESEQLHEITGKHRLVFLNYELMRHGARGRAAWTWGRPKTEMSEHYAMLDDARHRRRADELAAHLLRLANQPGFHGVREQSKALFEYARRRGYAGELLTLYYLRKVSHGERFAL</sequence>